<dbReference type="AlphaFoldDB" id="E8RQZ5"/>
<gene>
    <name evidence="1" type="ordered locus">Astex_0570</name>
</gene>
<name>E8RQZ5_ASTEC</name>
<dbReference type="STRING" id="573065.Astex_0570"/>
<dbReference type="Proteomes" id="UP000001492">
    <property type="component" value="Chromosome 1"/>
</dbReference>
<dbReference type="EMBL" id="CP002395">
    <property type="protein sequence ID" value="ADU12258.1"/>
    <property type="molecule type" value="Genomic_DNA"/>
</dbReference>
<keyword evidence="2" id="KW-1185">Reference proteome</keyword>
<dbReference type="KEGG" id="aex:Astex_0570"/>
<accession>E8RQZ5</accession>
<protein>
    <submittedName>
        <fullName evidence="1">Uncharacterized protein</fullName>
    </submittedName>
</protein>
<reference evidence="2" key="1">
    <citation type="submission" date="2010-12" db="EMBL/GenBank/DDBJ databases">
        <title>Complete sequence of chromosome 1 of Asticcacaulis excentricus CB 48.</title>
        <authorList>
            <consortium name="US DOE Joint Genome Institute"/>
            <person name="Lucas S."/>
            <person name="Copeland A."/>
            <person name="Lapidus A."/>
            <person name="Cheng J.-F."/>
            <person name="Bruce D."/>
            <person name="Goodwin L."/>
            <person name="Pitluck S."/>
            <person name="Teshima H."/>
            <person name="Davenport K."/>
            <person name="Detter J.C."/>
            <person name="Han C."/>
            <person name="Tapia R."/>
            <person name="Land M."/>
            <person name="Hauser L."/>
            <person name="Jeffries C."/>
            <person name="Kyrpides N."/>
            <person name="Ivanova N."/>
            <person name="Ovchinnikova G."/>
            <person name="Brun Y.V."/>
            <person name="Woyke T."/>
        </authorList>
    </citation>
    <scope>NUCLEOTIDE SEQUENCE [LARGE SCALE GENOMIC DNA]</scope>
    <source>
        <strain evidence="2">ATCC 15261 / DSM 4724 / KCTC 12464 / NCIMB 9791 / VKM B-1370 / CB 48</strain>
    </source>
</reference>
<sequence>MGLNAMVRACGQMRSGLETYSGQVPKWAVSGQTDLCNGIDALNSGTDKAKACKIIRKSALTFDKVNVRSEENAYIYTYISFTAAIEMVEREHCAA</sequence>
<proteinExistence type="predicted"/>
<organism evidence="1 2">
    <name type="scientific">Asticcacaulis excentricus (strain ATCC 15261 / DSM 4724 / KCTC 12464 / NCIMB 9791 / VKM B-1370 / CB 48)</name>
    <dbReference type="NCBI Taxonomy" id="573065"/>
    <lineage>
        <taxon>Bacteria</taxon>
        <taxon>Pseudomonadati</taxon>
        <taxon>Pseudomonadota</taxon>
        <taxon>Alphaproteobacteria</taxon>
        <taxon>Caulobacterales</taxon>
        <taxon>Caulobacteraceae</taxon>
        <taxon>Asticcacaulis</taxon>
    </lineage>
</organism>
<evidence type="ECO:0000313" key="2">
    <source>
        <dbReference type="Proteomes" id="UP000001492"/>
    </source>
</evidence>
<dbReference type="HOGENOM" id="CLU_2366790_0_0_5"/>
<evidence type="ECO:0000313" key="1">
    <source>
        <dbReference type="EMBL" id="ADU12258.1"/>
    </source>
</evidence>